<dbReference type="EMBL" id="VSRR010008144">
    <property type="protein sequence ID" value="MPC48181.1"/>
    <property type="molecule type" value="Genomic_DNA"/>
</dbReference>
<evidence type="ECO:0000313" key="6">
    <source>
        <dbReference type="Proteomes" id="UP000324222"/>
    </source>
</evidence>
<keyword evidence="1" id="KW-0645">Protease</keyword>
<dbReference type="GO" id="GO:0006508">
    <property type="term" value="P:proteolysis"/>
    <property type="evidence" value="ECO:0007669"/>
    <property type="project" value="UniProtKB-KW"/>
</dbReference>
<accession>A0A5B7FL76</accession>
<evidence type="ECO:0000256" key="2">
    <source>
        <dbReference type="ARBA" id="ARBA00022786"/>
    </source>
</evidence>
<evidence type="ECO:0000256" key="3">
    <source>
        <dbReference type="ARBA" id="ARBA00022801"/>
    </source>
</evidence>
<name>A0A5B7FL76_PORTR</name>
<keyword evidence="2" id="KW-0833">Ubl conjugation pathway</keyword>
<feature type="domain" description="UBP34/UBP24/USP9X/USP9Y-like ARM repeat region" evidence="4">
    <location>
        <begin position="36"/>
        <end position="113"/>
    </location>
</feature>
<organism evidence="5 6">
    <name type="scientific">Portunus trituberculatus</name>
    <name type="common">Swimming crab</name>
    <name type="synonym">Neptunus trituberculatus</name>
    <dbReference type="NCBI Taxonomy" id="210409"/>
    <lineage>
        <taxon>Eukaryota</taxon>
        <taxon>Metazoa</taxon>
        <taxon>Ecdysozoa</taxon>
        <taxon>Arthropoda</taxon>
        <taxon>Crustacea</taxon>
        <taxon>Multicrustacea</taxon>
        <taxon>Malacostraca</taxon>
        <taxon>Eumalacostraca</taxon>
        <taxon>Eucarida</taxon>
        <taxon>Decapoda</taxon>
        <taxon>Pleocyemata</taxon>
        <taxon>Brachyura</taxon>
        <taxon>Eubrachyura</taxon>
        <taxon>Portunoidea</taxon>
        <taxon>Portunidae</taxon>
        <taxon>Portuninae</taxon>
        <taxon>Portunus</taxon>
    </lineage>
</organism>
<dbReference type="Proteomes" id="UP000324222">
    <property type="component" value="Unassembled WGS sequence"/>
</dbReference>
<reference evidence="5 6" key="1">
    <citation type="submission" date="2019-05" db="EMBL/GenBank/DDBJ databases">
        <title>Another draft genome of Portunus trituberculatus and its Hox gene families provides insights of decapod evolution.</title>
        <authorList>
            <person name="Jeong J.-H."/>
            <person name="Song I."/>
            <person name="Kim S."/>
            <person name="Choi T."/>
            <person name="Kim D."/>
            <person name="Ryu S."/>
            <person name="Kim W."/>
        </authorList>
    </citation>
    <scope>NUCLEOTIDE SEQUENCE [LARGE SCALE GENOMIC DNA]</scope>
    <source>
        <tissue evidence="5">Muscle</tissue>
    </source>
</reference>
<keyword evidence="3 5" id="KW-0378">Hydrolase</keyword>
<dbReference type="OrthoDB" id="6360939at2759"/>
<comment type="caution">
    <text evidence="5">The sequence shown here is derived from an EMBL/GenBank/DDBJ whole genome shotgun (WGS) entry which is preliminary data.</text>
</comment>
<dbReference type="GO" id="GO:0008233">
    <property type="term" value="F:peptidase activity"/>
    <property type="evidence" value="ECO:0007669"/>
    <property type="project" value="UniProtKB-KW"/>
</dbReference>
<sequence length="129" mass="14732">MEVICTNIDNNLLLGSGPRAPTYRPAAELSGAQFENTSWDGGNDRLREKLLSFIGKIGQDSRLGQTAVKMLDALWELARVPALPPKLVHQAMNEHLTILNESATRDQVKERQFKKMHIMKWFRKKDKYP</sequence>
<proteinExistence type="predicted"/>
<keyword evidence="6" id="KW-1185">Reference proteome</keyword>
<evidence type="ECO:0000259" key="4">
    <source>
        <dbReference type="Pfam" id="PF25010"/>
    </source>
</evidence>
<protein>
    <submittedName>
        <fullName evidence="5">Ubiquitin carboxyl-terminal hydrolase 24</fullName>
    </submittedName>
</protein>
<gene>
    <name evidence="5" type="primary">Usp24_0</name>
    <name evidence="5" type="ORF">E2C01_041949</name>
</gene>
<evidence type="ECO:0000313" key="5">
    <source>
        <dbReference type="EMBL" id="MPC48181.1"/>
    </source>
</evidence>
<dbReference type="AlphaFoldDB" id="A0A5B7FL76"/>
<dbReference type="Pfam" id="PF25010">
    <property type="entry name" value="ARM_UBP24_USP9X-Y"/>
    <property type="match status" value="1"/>
</dbReference>
<dbReference type="InterPro" id="IPR056850">
    <property type="entry name" value="ARM_UBP34_24_USP9X_Y"/>
</dbReference>
<evidence type="ECO:0000256" key="1">
    <source>
        <dbReference type="ARBA" id="ARBA00022670"/>
    </source>
</evidence>